<organism evidence="1 2">
    <name type="scientific">Chryseobacterium oryctis</name>
    <dbReference type="NCBI Taxonomy" id="2952618"/>
    <lineage>
        <taxon>Bacteria</taxon>
        <taxon>Pseudomonadati</taxon>
        <taxon>Bacteroidota</taxon>
        <taxon>Flavobacteriia</taxon>
        <taxon>Flavobacteriales</taxon>
        <taxon>Weeksellaceae</taxon>
        <taxon>Chryseobacterium group</taxon>
        <taxon>Chryseobacterium</taxon>
    </lineage>
</organism>
<dbReference type="EMBL" id="JAPDHV010000010">
    <property type="protein sequence ID" value="MCW3162801.1"/>
    <property type="molecule type" value="Genomic_DNA"/>
</dbReference>
<sequence>MYNAQNIRLGYITFENSNSIVIGSKIKIEIVNDFDNPDKKDGDAILKISKYSLSEKQFMTQEHILTEKDYNEIVTNILKIKSIDLLQDFKNVIDGYDTKLKFMSSNGTVEYNIYGLNYSDENTGYKDFLMTTQCILKIAKIKIPGIN</sequence>
<gene>
    <name evidence="1" type="ORF">OH806_16135</name>
</gene>
<name>A0ABT3HSP2_9FLAO</name>
<dbReference type="Proteomes" id="UP001163719">
    <property type="component" value="Unassembled WGS sequence"/>
</dbReference>
<keyword evidence="2" id="KW-1185">Reference proteome</keyword>
<reference evidence="1" key="1">
    <citation type="submission" date="2022-10" db="EMBL/GenBank/DDBJ databases">
        <title>Chryseobacterium babae sp. nov. isolated from the gut of the beetle Oryctes rhinoceros, and Chryseobacterium kimseyorum sp. nov., isolated from a stick insect rearing cage.</title>
        <authorList>
            <person name="Shelomi M."/>
            <person name="Han C.-J."/>
            <person name="Chen W.-M."/>
            <person name="Chen H.-K."/>
            <person name="Liaw S.-J."/>
            <person name="Muhle E."/>
            <person name="Clermont D."/>
        </authorList>
    </citation>
    <scope>NUCLEOTIDE SEQUENCE</scope>
    <source>
        <strain evidence="1">WLa1L2M3</strain>
    </source>
</reference>
<dbReference type="RefSeq" id="WP_264744716.1">
    <property type="nucleotide sequence ID" value="NZ_JAPDHV010000010.1"/>
</dbReference>
<evidence type="ECO:0000313" key="2">
    <source>
        <dbReference type="Proteomes" id="UP001163719"/>
    </source>
</evidence>
<comment type="caution">
    <text evidence="1">The sequence shown here is derived from an EMBL/GenBank/DDBJ whole genome shotgun (WGS) entry which is preliminary data.</text>
</comment>
<evidence type="ECO:0000313" key="1">
    <source>
        <dbReference type="EMBL" id="MCW3162801.1"/>
    </source>
</evidence>
<accession>A0ABT3HSP2</accession>
<protein>
    <submittedName>
        <fullName evidence="1">Uncharacterized protein</fullName>
    </submittedName>
</protein>
<proteinExistence type="predicted"/>